<comment type="caution">
    <text evidence="1">The sequence shown here is derived from an EMBL/GenBank/DDBJ whole genome shotgun (WGS) entry which is preliminary data.</text>
</comment>
<protein>
    <submittedName>
        <fullName evidence="1">Uncharacterized protein</fullName>
    </submittedName>
</protein>
<accession>A0AAN8W5P5</accession>
<gene>
    <name evidence="1" type="ORF">RJ641_013319</name>
</gene>
<sequence length="75" mass="7872">MAVNLGQSYLIPSATQIALDLNLASNGPTPVWQVLLIITVNAGIPLGKCGVWPWTTVRSSPGRQLVCTSDDAAPI</sequence>
<keyword evidence="2" id="KW-1185">Reference proteome</keyword>
<dbReference type="Proteomes" id="UP001370490">
    <property type="component" value="Unassembled WGS sequence"/>
</dbReference>
<reference evidence="1 2" key="1">
    <citation type="submission" date="2023-12" db="EMBL/GenBank/DDBJ databases">
        <title>A high-quality genome assembly for Dillenia turbinata (Dilleniales).</title>
        <authorList>
            <person name="Chanderbali A."/>
        </authorList>
    </citation>
    <scope>NUCLEOTIDE SEQUENCE [LARGE SCALE GENOMIC DNA]</scope>
    <source>
        <strain evidence="1">LSX21</strain>
        <tissue evidence="1">Leaf</tissue>
    </source>
</reference>
<name>A0AAN8W5P5_9MAGN</name>
<dbReference type="AlphaFoldDB" id="A0AAN8W5P5"/>
<evidence type="ECO:0000313" key="1">
    <source>
        <dbReference type="EMBL" id="KAK6945775.1"/>
    </source>
</evidence>
<dbReference type="EMBL" id="JBAMMX010000002">
    <property type="protein sequence ID" value="KAK6945775.1"/>
    <property type="molecule type" value="Genomic_DNA"/>
</dbReference>
<evidence type="ECO:0000313" key="2">
    <source>
        <dbReference type="Proteomes" id="UP001370490"/>
    </source>
</evidence>
<proteinExistence type="predicted"/>
<organism evidence="1 2">
    <name type="scientific">Dillenia turbinata</name>
    <dbReference type="NCBI Taxonomy" id="194707"/>
    <lineage>
        <taxon>Eukaryota</taxon>
        <taxon>Viridiplantae</taxon>
        <taxon>Streptophyta</taxon>
        <taxon>Embryophyta</taxon>
        <taxon>Tracheophyta</taxon>
        <taxon>Spermatophyta</taxon>
        <taxon>Magnoliopsida</taxon>
        <taxon>eudicotyledons</taxon>
        <taxon>Gunneridae</taxon>
        <taxon>Pentapetalae</taxon>
        <taxon>Dilleniales</taxon>
        <taxon>Dilleniaceae</taxon>
        <taxon>Dillenia</taxon>
    </lineage>
</organism>